<evidence type="ECO:0000313" key="1">
    <source>
        <dbReference type="EMBL" id="OOC50884.1"/>
    </source>
</evidence>
<proteinExistence type="predicted"/>
<reference evidence="2" key="1">
    <citation type="submission" date="2016-08" db="EMBL/GenBank/DDBJ databases">
        <authorList>
            <person name="Tokovenko B."/>
            <person name="Kalinowski J."/>
        </authorList>
    </citation>
    <scope>NUCLEOTIDE SEQUENCE [LARGE SCALE GENOMIC DNA]</scope>
    <source>
        <strain evidence="2">UTMC102</strain>
    </source>
</reference>
<organism evidence="1 2">
    <name type="scientific">Nocardiopsis sinuspersici</name>
    <dbReference type="NCBI Taxonomy" id="501010"/>
    <lineage>
        <taxon>Bacteria</taxon>
        <taxon>Bacillati</taxon>
        <taxon>Actinomycetota</taxon>
        <taxon>Actinomycetes</taxon>
        <taxon>Streptosporangiales</taxon>
        <taxon>Nocardiopsidaceae</taxon>
        <taxon>Nocardiopsis</taxon>
    </lineage>
</organism>
<name>A0A1V3BU90_9ACTN</name>
<evidence type="ECO:0000313" key="2">
    <source>
        <dbReference type="Proteomes" id="UP000189004"/>
    </source>
</evidence>
<sequence>MWVVGEEPGQGAGEVPWSGLAVVVTNTGVAVRVEHGVTEDSIKSLRIVTVQFLSYLGQSQPVILGPSHQTELL</sequence>
<protein>
    <submittedName>
        <fullName evidence="1">Uncharacterized protein</fullName>
    </submittedName>
</protein>
<gene>
    <name evidence="1" type="ORF">NOSIN_26135</name>
</gene>
<keyword evidence="2" id="KW-1185">Reference proteome</keyword>
<dbReference type="Proteomes" id="UP000189004">
    <property type="component" value="Unassembled WGS sequence"/>
</dbReference>
<accession>A0A1V3BU90</accession>
<dbReference type="EMBL" id="MCOK01000002">
    <property type="protein sequence ID" value="OOC50884.1"/>
    <property type="molecule type" value="Genomic_DNA"/>
</dbReference>
<dbReference type="AlphaFoldDB" id="A0A1V3BU90"/>
<comment type="caution">
    <text evidence="1">The sequence shown here is derived from an EMBL/GenBank/DDBJ whole genome shotgun (WGS) entry which is preliminary data.</text>
</comment>